<dbReference type="Proteomes" id="UP001300672">
    <property type="component" value="Chromosome"/>
</dbReference>
<dbReference type="InterPro" id="IPR036249">
    <property type="entry name" value="Thioredoxin-like_sf"/>
</dbReference>
<protein>
    <submittedName>
        <fullName evidence="6">SCO family protein</fullName>
    </submittedName>
</protein>
<dbReference type="InterPro" id="IPR003782">
    <property type="entry name" value="SCO1/SenC"/>
</dbReference>
<dbReference type="Gene3D" id="3.40.30.10">
    <property type="entry name" value="Glutaredoxin"/>
    <property type="match status" value="1"/>
</dbReference>
<feature type="binding site" evidence="3">
    <location>
        <position position="77"/>
    </location>
    <ligand>
        <name>Cu cation</name>
        <dbReference type="ChEBI" id="CHEBI:23378"/>
    </ligand>
</feature>
<evidence type="ECO:0000256" key="3">
    <source>
        <dbReference type="PIRSR" id="PIRSR603782-1"/>
    </source>
</evidence>
<evidence type="ECO:0000256" key="4">
    <source>
        <dbReference type="PIRSR" id="PIRSR603782-2"/>
    </source>
</evidence>
<dbReference type="KEGG" id="tdu:QJT80_12920"/>
<dbReference type="EMBL" id="CP124755">
    <property type="protein sequence ID" value="WGZ90376.1"/>
    <property type="molecule type" value="Genomic_DNA"/>
</dbReference>
<dbReference type="InterPro" id="IPR013766">
    <property type="entry name" value="Thioredoxin_domain"/>
</dbReference>
<reference evidence="6" key="1">
    <citation type="journal article" date="2023" name="Int. J. Mol. Sci.">
        <title>Metagenomics Revealed a New Genus 'Candidatus Thiocaldithrix dubininis' gen. nov., sp. nov. and a New Species 'Candidatus Thiothrix putei' sp. nov. in the Family Thiotrichaceae, Some Members of Which Have Traits of Both Na+- and H+-Motive Energetics.</title>
        <authorList>
            <person name="Ravin N.V."/>
            <person name="Muntyan M.S."/>
            <person name="Smolyakov D.D."/>
            <person name="Rudenko T.S."/>
            <person name="Beletsky A.V."/>
            <person name="Mardanov A.V."/>
            <person name="Grabovich M.Y."/>
        </authorList>
    </citation>
    <scope>NUCLEOTIDE SEQUENCE</scope>
    <source>
        <strain evidence="6">GKL-01</strain>
    </source>
</reference>
<reference evidence="6" key="2">
    <citation type="submission" date="2023-04" db="EMBL/GenBank/DDBJ databases">
        <authorList>
            <person name="Beletskiy A.V."/>
            <person name="Mardanov A.V."/>
            <person name="Ravin N.V."/>
        </authorList>
    </citation>
    <scope>NUCLEOTIDE SEQUENCE</scope>
    <source>
        <strain evidence="6">GKL-01</strain>
    </source>
</reference>
<evidence type="ECO:0000256" key="1">
    <source>
        <dbReference type="ARBA" id="ARBA00010996"/>
    </source>
</evidence>
<dbReference type="FunFam" id="3.40.30.10:FF:000013">
    <property type="entry name" value="Blast:Protein SCO1 homolog, mitochondrial"/>
    <property type="match status" value="1"/>
</dbReference>
<dbReference type="SUPFAM" id="SSF52833">
    <property type="entry name" value="Thioredoxin-like"/>
    <property type="match status" value="1"/>
</dbReference>
<feature type="binding site" evidence="3">
    <location>
        <position position="73"/>
    </location>
    <ligand>
        <name>Cu cation</name>
        <dbReference type="ChEBI" id="CHEBI:23378"/>
    </ligand>
</feature>
<dbReference type="Pfam" id="PF02630">
    <property type="entry name" value="SCO1-SenC"/>
    <property type="match status" value="1"/>
</dbReference>
<dbReference type="PANTHER" id="PTHR12151:SF25">
    <property type="entry name" value="LINALOOL DEHYDRATASE_ISOMERASE DOMAIN-CONTAINING PROTEIN"/>
    <property type="match status" value="1"/>
</dbReference>
<evidence type="ECO:0000259" key="5">
    <source>
        <dbReference type="PROSITE" id="PS51352"/>
    </source>
</evidence>
<keyword evidence="4" id="KW-1015">Disulfide bond</keyword>
<accession>A0AA95KEQ1</accession>
<dbReference type="PROSITE" id="PS51352">
    <property type="entry name" value="THIOREDOXIN_2"/>
    <property type="match status" value="1"/>
</dbReference>
<dbReference type="GO" id="GO:0046872">
    <property type="term" value="F:metal ion binding"/>
    <property type="evidence" value="ECO:0007669"/>
    <property type="project" value="UniProtKB-KW"/>
</dbReference>
<comment type="similarity">
    <text evidence="1">Belongs to the SCO1/2 family.</text>
</comment>
<dbReference type="AlphaFoldDB" id="A0AA95KEQ1"/>
<name>A0AA95KEQ1_9GAMM</name>
<dbReference type="CDD" id="cd02968">
    <property type="entry name" value="SCO"/>
    <property type="match status" value="1"/>
</dbReference>
<feature type="disulfide bond" description="Redox-active" evidence="4">
    <location>
        <begin position="73"/>
        <end position="77"/>
    </location>
</feature>
<feature type="binding site" evidence="3">
    <location>
        <position position="164"/>
    </location>
    <ligand>
        <name>Cu cation</name>
        <dbReference type="ChEBI" id="CHEBI:23378"/>
    </ligand>
</feature>
<feature type="domain" description="Thioredoxin" evidence="5">
    <location>
        <begin position="28"/>
        <end position="198"/>
    </location>
</feature>
<gene>
    <name evidence="6" type="ORF">QJT80_12920</name>
</gene>
<evidence type="ECO:0000256" key="2">
    <source>
        <dbReference type="ARBA" id="ARBA00023008"/>
    </source>
</evidence>
<sequence>MLKQILGIGLAILLGIGSAWYAVKWYSSQPSDTLQPQVLPAGSDFSLHAPDKTLSLHDLKGKVVVLYFGYTACPDICPTSMATLKGGLNALKPEELAQVQGIFVSMDPERDTPQKVHEYAQYFHPSILGLTDTPDVLASVAKQYNVFYRKVPMPNSAMGYTLDHSSWLYIIDKNGQLREQVQHIFAPQDLANVIRKYL</sequence>
<dbReference type="PANTHER" id="PTHR12151">
    <property type="entry name" value="ELECTRON TRANSPORT PROTIN SCO1/SENC FAMILY MEMBER"/>
    <property type="match status" value="1"/>
</dbReference>
<proteinExistence type="inferred from homology"/>
<keyword evidence="2 3" id="KW-0186">Copper</keyword>
<evidence type="ECO:0000313" key="6">
    <source>
        <dbReference type="EMBL" id="WGZ90376.1"/>
    </source>
</evidence>
<organism evidence="6">
    <name type="scientific">Candidatus Thiocaldithrix dubininis</name>
    <dbReference type="NCBI Taxonomy" id="3080823"/>
    <lineage>
        <taxon>Bacteria</taxon>
        <taxon>Pseudomonadati</taxon>
        <taxon>Pseudomonadota</taxon>
        <taxon>Gammaproteobacteria</taxon>
        <taxon>Thiotrichales</taxon>
        <taxon>Thiotrichaceae</taxon>
        <taxon>Candidatus Thiocaldithrix</taxon>
    </lineage>
</organism>
<keyword evidence="3" id="KW-0479">Metal-binding</keyword>